<name>A0A6J8FAC5_LEIDO</name>
<feature type="compositionally biased region" description="Low complexity" evidence="1">
    <location>
        <begin position="1508"/>
        <end position="1518"/>
    </location>
</feature>
<dbReference type="InterPro" id="IPR013083">
    <property type="entry name" value="Znf_RING/FYVE/PHD"/>
</dbReference>
<feature type="region of interest" description="Disordered" evidence="1">
    <location>
        <begin position="683"/>
        <end position="731"/>
    </location>
</feature>
<dbReference type="Proteomes" id="UP000601710">
    <property type="component" value="Chromosome 22"/>
</dbReference>
<proteinExistence type="predicted"/>
<feature type="compositionally biased region" description="Basic and acidic residues" evidence="1">
    <location>
        <begin position="2106"/>
        <end position="2115"/>
    </location>
</feature>
<evidence type="ECO:0000256" key="1">
    <source>
        <dbReference type="SAM" id="MobiDB-lite"/>
    </source>
</evidence>
<feature type="compositionally biased region" description="Basic residues" evidence="1">
    <location>
        <begin position="1971"/>
        <end position="1988"/>
    </location>
</feature>
<feature type="region of interest" description="Disordered" evidence="1">
    <location>
        <begin position="1492"/>
        <end position="1541"/>
    </location>
</feature>
<dbReference type="PANTHER" id="PTHR24202">
    <property type="entry name" value="E3 UBIQUITIN-PROTEIN LIGASE MIB2"/>
    <property type="match status" value="1"/>
</dbReference>
<dbReference type="PANTHER" id="PTHR24202:SF4">
    <property type="entry name" value="E3 UBIQUITIN-PROTEIN LIGASE MIB2-RELATED"/>
    <property type="match status" value="1"/>
</dbReference>
<feature type="region of interest" description="Disordered" evidence="1">
    <location>
        <begin position="1952"/>
        <end position="2014"/>
    </location>
</feature>
<feature type="compositionally biased region" description="Gly residues" evidence="1">
    <location>
        <begin position="246"/>
        <end position="261"/>
    </location>
</feature>
<feature type="region of interest" description="Disordered" evidence="1">
    <location>
        <begin position="2330"/>
        <end position="2356"/>
    </location>
</feature>
<feature type="region of interest" description="Disordered" evidence="1">
    <location>
        <begin position="1008"/>
        <end position="1054"/>
    </location>
</feature>
<evidence type="ECO:0000313" key="3">
    <source>
        <dbReference type="Proteomes" id="UP000601710"/>
    </source>
</evidence>
<feature type="region of interest" description="Disordered" evidence="1">
    <location>
        <begin position="117"/>
        <end position="182"/>
    </location>
</feature>
<feature type="compositionally biased region" description="Basic residues" evidence="1">
    <location>
        <begin position="488"/>
        <end position="500"/>
    </location>
</feature>
<dbReference type="Gene3D" id="3.30.40.10">
    <property type="entry name" value="Zinc/RING finger domain, C3HC4 (zinc finger)"/>
    <property type="match status" value="1"/>
</dbReference>
<feature type="region of interest" description="Disordered" evidence="1">
    <location>
        <begin position="2101"/>
        <end position="2128"/>
    </location>
</feature>
<feature type="region of interest" description="Disordered" evidence="1">
    <location>
        <begin position="1391"/>
        <end position="1433"/>
    </location>
</feature>
<sequence length="2504" mass="264372">MEFDALLNTLCLTSFVLFGLWIVAHAVQVVELHFVMQAYTHHKTYIFTIPFVPLITRLFHEMALPQFLASEAIQRGELPPAMRTHGRRTPAAVPVEYVDAGGAPSLSTLTNFHAVSSASLPPPSPSTLSTVLNKSSANTPTDSLRRRAGRTKKEGKRKRAGDGVDRESAQHQEEPRQQGSVAVSILDPSLAAASDLEFPSSPNPAWWTPQLEGRCLVFGLRLPFELLPASRSAPQASAFGNAEARGVGGSSSTGNWPGSGSGATTRQPTVNLQLKQYQLTPASLVASAAAPSPALHHHTVLSSNAELQTQVAVEQQLSVAPVRVYTRAALSRARISTSVVPSPRQCYSSPDASSPSRYTWPGASPLARTPSPHLDFDSIKYAYTQYYQRLLETAVAEQTAIAHRAHKDRKSAKSAQRIAAMLMHYLKYSRIDDNVEDDVNDGDAEGRARVGGGSGSGVDTSLAASSKRRAAATPRVTAGHDNAGVFRSRSKRRRRARSGKNRGGVGVGAADRPQRSCGPWIPVLGYSAGHHSDEYDAVGRDRDLVSSALSGHSLYHTAAPMPPSQLLLAQQSSLKSLSSPSLMQPSQTAVVPPPLPPVYELRRGINKRRRRAETPSIADSAVEALEGLVERVRLAQTLRPRYQSLLCTVRFAAERFIVRRGASEPPTWTPLQTAAAAGVACSGPSSSATDGRGAAKPKTRCSSSSSSLSTHRLHLHRRYGSTSSDNATAVRSPLASRDASASAFGAQGSWSVFGYSDNSVDRRSSGARAPAALSSQISSDFAGGQFPGDTRSLSLLALRPSPLTAIPAESRIDNRNSSSLHSHRSDSPPPALPLPNSIVTTPTNVCAEFAATRAIPSSSAVSSGSGSTSAANAAIQFLRASRLRENNIRAVIAAGAGISAVGPSSLSSTLDPSPATSLSSSSFYSAVAAPPATRAPRVVRSPHRCAVEADFSMSAEGAVPLSRGVATTGSESMSLPADNGDASGKEVQRVGAAVAAAGAVRAQMDAVMVQQKPSRAKDAASRPLQQQRHPQPASSSSEEAPQRGAASATSPSLQPRSTDLRIVYVIGADRATLLRSLTLDATRSFAAGTRNFLCFFTRKDERRAQRRYMEQLDRQNRAASQLLALHETPADASRPREQRDRKNTAIGHVHASSATPLCNSAEETLLSAGVTAAWRSVPGPPWNVRATSWHDVNPSSGGSRMCGPGSVDGGFGDAGTVSQQPRATRPSKTTFFNVAGADLLALAATPTDSAPATVTAPSAHQCGDSFLSMMQSLENSFRSVLELSHAAHPGTAEVAAASAASAAPDSRSSSAPVFATTPSLSMAQPTPTAPAPSAPLAACCDEEAARGAEAEGTLAAHSQSSSLLSHDSEKSSNTVSVSVRPFLTFASLQGTNDDSAGCAHAERRSSVGEEDSRALLPRQGATETTAPPPLPSYTEVSEPLHLKTIIASNPKAGGQGILGHGATDAATTTNPVADADVRPLCLASNSEESAAAGHKHVDVAPPTVSNTASPIPAASAAPNKDSKESEKRAPAATAKRDSEAAVIDSVSAHDVRQYLATVGVTLPQQVYLLRDAGALTPLQQLQRSLAASSHHASVPTSRRDPSARTTGTDAPTAAVPPTVGSTAAHHRALLSASAAAVLSRGATRVLEGQVEVAELSLDVLRRQISPFMPLEPPPLSDSDGDDGAESSMSGSGSDASGARETSESYSCSSGASDDDDGKVVVREDAAGARRSSPFRRRGKPPQKSRTTAAANHHVGHSSKNCGPAQRSGKASRPQRAHSRRRHQQHSRSSRGHGRSSARSSLKHRRRQHERRRKRHLARWNRHIQHQRAAANKAGNIPVAAGVLFFTAPPTLPAALARQQRQLLLEELESGERGRLLVPDWALSGSEVAAPATGANDDARQDVQLAPSPSPHDVRSPPRSICVTLIYTATAEQVAQALVRAAEVAAAASKNQSAACDAADGWGHRNGDTASRGRRRSPTVAARRRKHTRNGHDSHDFLGSNADNGLRLSRPSQQRPEAAFMDENWHDHRDVSLASTEAPSKSSLCYSFISEKLMPRLSRAAFSTVAPEAFFGGENLLNNSPVDVLPASRWRILSPNRYSETATFSEESMKDTDFSGRHGGKGDGSTAAPAAAAAAASPLMSIHDRPPSLLLITESSGSVYDYCEGRSSSGGSATAVGGRWDSLGRDAASDGSGAGTSYDGVGHTGTSVYVEELERSSSSARGSSAHFADSGDVDDVEWASSARVSAGSVHAAKPPSKSVRFKATEARRGEEDKVDVAHELMNVLRDSACFPDGIPVGVSLAYVRIGNELYAITEVVDRTFLQYREERVIQSRKSREEGGSCNAGDGDDDSLTSLSDSAEDAQADSSFSYSSVSNSSFALGTSFKTLDAALEAIQEQHKVAAQQQYRRLHRRRAVSTSNFGDLSYSLAGSAPLRPGMRRQEVHMCWRCLSAEAAVIFVPCGHYAVCEACAEVLADCCLCRTPILSSVVLLEHHNSQQAQQQPSKQK</sequence>
<feature type="region of interest" description="Disordered" evidence="1">
    <location>
        <begin position="965"/>
        <end position="984"/>
    </location>
</feature>
<feature type="compositionally biased region" description="Basic and acidic residues" evidence="1">
    <location>
        <begin position="1520"/>
        <end position="1539"/>
    </location>
</feature>
<feature type="region of interest" description="Disordered" evidence="1">
    <location>
        <begin position="437"/>
        <end position="511"/>
    </location>
</feature>
<reference evidence="2" key="1">
    <citation type="submission" date="2020-06" db="EMBL/GenBank/DDBJ databases">
        <authorList>
            <person name="Camacho E."/>
            <person name="Gonzalez-de la Fuente S."/>
            <person name="Rastrojo A."/>
            <person name="Peiro-Pastor R."/>
            <person name="Solana JC."/>
            <person name="Tabera L."/>
            <person name="Gamarro F."/>
            <person name="Carrasco-Ramiro F."/>
            <person name="Requena JM."/>
            <person name="Aguado B."/>
        </authorList>
    </citation>
    <scope>NUCLEOTIDE SEQUENCE</scope>
</reference>
<dbReference type="VEuPathDB" id="TriTrypDB:LdCL_220016600"/>
<feature type="compositionally biased region" description="Low complexity" evidence="1">
    <location>
        <begin position="1685"/>
        <end position="1711"/>
    </location>
</feature>
<dbReference type="VEuPathDB" id="TriTrypDB:LDHU3_22.1430"/>
<feature type="compositionally biased region" description="Basic and acidic residues" evidence="1">
    <location>
        <begin position="1717"/>
        <end position="1727"/>
    </location>
</feature>
<dbReference type="EMBL" id="LR812642">
    <property type="protein sequence ID" value="CAC5430073.1"/>
    <property type="molecule type" value="Genomic_DNA"/>
</dbReference>
<evidence type="ECO:0000313" key="2">
    <source>
        <dbReference type="EMBL" id="CAC5430073.1"/>
    </source>
</evidence>
<feature type="compositionally biased region" description="Polar residues" evidence="1">
    <location>
        <begin position="720"/>
        <end position="729"/>
    </location>
</feature>
<gene>
    <name evidence="2" type="ORF">LDHU3_22.1430</name>
</gene>
<feature type="compositionally biased region" description="Polar residues" evidence="1">
    <location>
        <begin position="1586"/>
        <end position="1596"/>
    </location>
</feature>
<accession>A0A6J8FAC5</accession>
<feature type="compositionally biased region" description="Basic and acidic residues" evidence="1">
    <location>
        <begin position="160"/>
        <end position="176"/>
    </location>
</feature>
<feature type="compositionally biased region" description="Basic residues" evidence="1">
    <location>
        <begin position="1732"/>
        <end position="1742"/>
    </location>
</feature>
<feature type="compositionally biased region" description="Basic residues" evidence="1">
    <location>
        <begin position="1772"/>
        <end position="1818"/>
    </location>
</feature>
<feature type="region of interest" description="Disordered" evidence="1">
    <location>
        <begin position="1298"/>
        <end position="1335"/>
    </location>
</feature>
<dbReference type="GO" id="GO:0005737">
    <property type="term" value="C:cytoplasm"/>
    <property type="evidence" value="ECO:0007669"/>
    <property type="project" value="TreeGrafter"/>
</dbReference>
<feature type="region of interest" description="Disordered" evidence="1">
    <location>
        <begin position="243"/>
        <end position="264"/>
    </location>
</feature>
<dbReference type="GO" id="GO:0016567">
    <property type="term" value="P:protein ubiquitination"/>
    <property type="evidence" value="ECO:0007669"/>
    <property type="project" value="TreeGrafter"/>
</dbReference>
<feature type="region of interest" description="Disordered" evidence="1">
    <location>
        <begin position="807"/>
        <end position="835"/>
    </location>
</feature>
<feature type="region of interest" description="Disordered" evidence="1">
    <location>
        <begin position="1349"/>
        <end position="1373"/>
    </location>
</feature>
<dbReference type="Pfam" id="PF13920">
    <property type="entry name" value="zf-C3HC4_3"/>
    <property type="match status" value="1"/>
</dbReference>
<feature type="region of interest" description="Disordered" evidence="1">
    <location>
        <begin position="1667"/>
        <end position="1818"/>
    </location>
</feature>
<dbReference type="VEuPathDB" id="TriTrypDB:LdBPK_220920.1"/>
<feature type="compositionally biased region" description="Low complexity" evidence="1">
    <location>
        <begin position="1350"/>
        <end position="1365"/>
    </location>
</feature>
<feature type="compositionally biased region" description="Basic and acidic residues" evidence="1">
    <location>
        <begin position="1400"/>
        <end position="1413"/>
    </location>
</feature>
<feature type="compositionally biased region" description="Basic residues" evidence="1">
    <location>
        <begin position="146"/>
        <end position="159"/>
    </location>
</feature>
<feature type="compositionally biased region" description="Low complexity" evidence="1">
    <location>
        <begin position="1030"/>
        <end position="1039"/>
    </location>
</feature>
<feature type="compositionally biased region" description="Polar residues" evidence="1">
    <location>
        <begin position="132"/>
        <end position="142"/>
    </location>
</feature>
<feature type="region of interest" description="Disordered" evidence="1">
    <location>
        <begin position="1586"/>
        <end position="1621"/>
    </location>
</feature>
<protein>
    <submittedName>
        <fullName evidence="2">Hypothetical_protein_conserved</fullName>
    </submittedName>
</protein>
<feature type="compositionally biased region" description="Low complexity" evidence="1">
    <location>
        <begin position="1298"/>
        <end position="1311"/>
    </location>
</feature>
<organism evidence="2 3">
    <name type="scientific">Leishmania donovani</name>
    <dbReference type="NCBI Taxonomy" id="5661"/>
    <lineage>
        <taxon>Eukaryota</taxon>
        <taxon>Discoba</taxon>
        <taxon>Euglenozoa</taxon>
        <taxon>Kinetoplastea</taxon>
        <taxon>Metakinetoplastina</taxon>
        <taxon>Trypanosomatida</taxon>
        <taxon>Trypanosomatidae</taxon>
        <taxon>Leishmaniinae</taxon>
        <taxon>Leishmania</taxon>
    </lineage>
</organism>